<protein>
    <submittedName>
        <fullName evidence="1">Methyltransferase domain-containing protein</fullName>
    </submittedName>
</protein>
<dbReference type="Proteomes" id="UP000199421">
    <property type="component" value="Unassembled WGS sequence"/>
</dbReference>
<evidence type="ECO:0000313" key="2">
    <source>
        <dbReference type="Proteomes" id="UP000199421"/>
    </source>
</evidence>
<gene>
    <name evidence="1" type="ORF">SAMN05661044_02312</name>
</gene>
<keyword evidence="2" id="KW-1185">Reference proteome</keyword>
<evidence type="ECO:0000313" key="1">
    <source>
        <dbReference type="EMBL" id="SEL37659.1"/>
    </source>
</evidence>
<organism evidence="1 2">
    <name type="scientific">Olivibacter domesticus</name>
    <name type="common">Pseudosphingobacterium domesticum</name>
    <dbReference type="NCBI Taxonomy" id="407022"/>
    <lineage>
        <taxon>Bacteria</taxon>
        <taxon>Pseudomonadati</taxon>
        <taxon>Bacteroidota</taxon>
        <taxon>Sphingobacteriia</taxon>
        <taxon>Sphingobacteriales</taxon>
        <taxon>Sphingobacteriaceae</taxon>
        <taxon>Olivibacter</taxon>
    </lineage>
</organism>
<dbReference type="SUPFAM" id="SSF53335">
    <property type="entry name" value="S-adenosyl-L-methionine-dependent methyltransferases"/>
    <property type="match status" value="1"/>
</dbReference>
<dbReference type="Gene3D" id="3.40.50.150">
    <property type="entry name" value="Vaccinia Virus protein VP39"/>
    <property type="match status" value="1"/>
</dbReference>
<dbReference type="AlphaFoldDB" id="A0A1H7PPX6"/>
<reference evidence="2" key="1">
    <citation type="submission" date="2016-10" db="EMBL/GenBank/DDBJ databases">
        <authorList>
            <person name="Varghese N."/>
            <person name="Submissions S."/>
        </authorList>
    </citation>
    <scope>NUCLEOTIDE SEQUENCE [LARGE SCALE GENOMIC DNA]</scope>
    <source>
        <strain evidence="2">DSM 18733</strain>
    </source>
</reference>
<keyword evidence="1" id="KW-0808">Transferase</keyword>
<dbReference type="CDD" id="cd02440">
    <property type="entry name" value="AdoMet_MTases"/>
    <property type="match status" value="1"/>
</dbReference>
<keyword evidence="1" id="KW-0489">Methyltransferase</keyword>
<dbReference type="GO" id="GO:0032259">
    <property type="term" value="P:methylation"/>
    <property type="evidence" value="ECO:0007669"/>
    <property type="project" value="UniProtKB-KW"/>
</dbReference>
<accession>A0A1H7PPX6</accession>
<dbReference type="Pfam" id="PF13489">
    <property type="entry name" value="Methyltransf_23"/>
    <property type="match status" value="1"/>
</dbReference>
<dbReference type="RefSeq" id="WP_317040835.1">
    <property type="nucleotide sequence ID" value="NZ_FOAF01000002.1"/>
</dbReference>
<dbReference type="GO" id="GO:0008168">
    <property type="term" value="F:methyltransferase activity"/>
    <property type="evidence" value="ECO:0007669"/>
    <property type="project" value="UniProtKB-KW"/>
</dbReference>
<dbReference type="STRING" id="407022.SAMN05661044_02312"/>
<proteinExistence type="predicted"/>
<dbReference type="EMBL" id="FOAF01000002">
    <property type="protein sequence ID" value="SEL37659.1"/>
    <property type="molecule type" value="Genomic_DNA"/>
</dbReference>
<name>A0A1H7PPX6_OLID1</name>
<sequence length="232" mass="26673">MMKTDIFGEALQDYFEKRFQSSLILHNSYGADEEMPLDIFFRDPEDFPELEFIALALCDGKVLDVGAGAGSHTLYLQEKGFDVTALELSPQACHIMKKRGVKKVLNCNIFNYVGGKYDTLLFLMNGIGLAENIEGLKKLLVQCKKLLKKGGQLIFDSSNVAYLYEEDLLRPDHYYGEVTFQYEYKEEQGTQFGWLYIDQESLIKIAQQSGWVVQILYEDENDQYLTRLSLKH</sequence>
<dbReference type="InterPro" id="IPR029063">
    <property type="entry name" value="SAM-dependent_MTases_sf"/>
</dbReference>